<keyword evidence="4 8" id="KW-0808">Transferase</keyword>
<evidence type="ECO:0000256" key="1">
    <source>
        <dbReference type="ARBA" id="ARBA00004167"/>
    </source>
</evidence>
<accession>A0A1W0WQU0</accession>
<keyword evidence="6" id="KW-1133">Transmembrane helix</keyword>
<evidence type="ECO:0000256" key="8">
    <source>
        <dbReference type="RuleBase" id="RU366017"/>
    </source>
</evidence>
<dbReference type="GO" id="GO:0016757">
    <property type="term" value="F:glycosyltransferase activity"/>
    <property type="evidence" value="ECO:0007669"/>
    <property type="project" value="UniProtKB-UniRule"/>
</dbReference>
<evidence type="ECO:0000313" key="9">
    <source>
        <dbReference type="EMBL" id="OQV17576.1"/>
    </source>
</evidence>
<evidence type="ECO:0000313" key="10">
    <source>
        <dbReference type="Proteomes" id="UP000192578"/>
    </source>
</evidence>
<keyword evidence="5" id="KW-0812">Transmembrane</keyword>
<evidence type="ECO:0000256" key="4">
    <source>
        <dbReference type="ARBA" id="ARBA00022679"/>
    </source>
</evidence>
<comment type="caution">
    <text evidence="9">The sequence shown here is derived from an EMBL/GenBank/DDBJ whole genome shotgun (WGS) entry which is preliminary data.</text>
</comment>
<dbReference type="PANTHER" id="PTHR21461">
    <property type="entry name" value="GLYCOSYLTRANSFERASE FAMILY 92 PROTEIN"/>
    <property type="match status" value="1"/>
</dbReference>
<evidence type="ECO:0000256" key="2">
    <source>
        <dbReference type="ARBA" id="ARBA00007647"/>
    </source>
</evidence>
<keyword evidence="3 8" id="KW-0328">Glycosyltransferase</keyword>
<dbReference type="Proteomes" id="UP000192578">
    <property type="component" value="Unassembled WGS sequence"/>
</dbReference>
<dbReference type="OrthoDB" id="2526284at2759"/>
<evidence type="ECO:0000256" key="7">
    <source>
        <dbReference type="ARBA" id="ARBA00023136"/>
    </source>
</evidence>
<dbReference type="GO" id="GO:0016020">
    <property type="term" value="C:membrane"/>
    <property type="evidence" value="ECO:0007669"/>
    <property type="project" value="UniProtKB-SubCell"/>
</dbReference>
<reference evidence="10" key="1">
    <citation type="submission" date="2017-01" db="EMBL/GenBank/DDBJ databases">
        <title>Comparative genomics of anhydrobiosis in the tardigrade Hypsibius dujardini.</title>
        <authorList>
            <person name="Yoshida Y."/>
            <person name="Koutsovoulos G."/>
            <person name="Laetsch D."/>
            <person name="Stevens L."/>
            <person name="Kumar S."/>
            <person name="Horikawa D."/>
            <person name="Ishino K."/>
            <person name="Komine S."/>
            <person name="Tomita M."/>
            <person name="Blaxter M."/>
            <person name="Arakawa K."/>
        </authorList>
    </citation>
    <scope>NUCLEOTIDE SEQUENCE [LARGE SCALE GENOMIC DNA]</scope>
    <source>
        <strain evidence="10">Z151</strain>
    </source>
</reference>
<name>A0A1W0WQU0_HYPEX</name>
<keyword evidence="7" id="KW-0472">Membrane</keyword>
<dbReference type="Pfam" id="PF01697">
    <property type="entry name" value="Glyco_transf_92"/>
    <property type="match status" value="1"/>
</dbReference>
<dbReference type="GO" id="GO:0005737">
    <property type="term" value="C:cytoplasm"/>
    <property type="evidence" value="ECO:0007669"/>
    <property type="project" value="TreeGrafter"/>
</dbReference>
<evidence type="ECO:0000256" key="6">
    <source>
        <dbReference type="ARBA" id="ARBA00022989"/>
    </source>
</evidence>
<keyword evidence="10" id="KW-1185">Reference proteome</keyword>
<organism evidence="9 10">
    <name type="scientific">Hypsibius exemplaris</name>
    <name type="common">Freshwater tardigrade</name>
    <dbReference type="NCBI Taxonomy" id="2072580"/>
    <lineage>
        <taxon>Eukaryota</taxon>
        <taxon>Metazoa</taxon>
        <taxon>Ecdysozoa</taxon>
        <taxon>Tardigrada</taxon>
        <taxon>Eutardigrada</taxon>
        <taxon>Parachela</taxon>
        <taxon>Hypsibioidea</taxon>
        <taxon>Hypsibiidae</taxon>
        <taxon>Hypsibius</taxon>
    </lineage>
</organism>
<proteinExistence type="inferred from homology"/>
<dbReference type="InterPro" id="IPR008166">
    <property type="entry name" value="Glyco_transf_92"/>
</dbReference>
<evidence type="ECO:0000256" key="3">
    <source>
        <dbReference type="ARBA" id="ARBA00022676"/>
    </source>
</evidence>
<dbReference type="AlphaFoldDB" id="A0A1W0WQU0"/>
<dbReference type="PANTHER" id="PTHR21461:SF69">
    <property type="entry name" value="GLYCOSYLTRANSFERASE FAMILY 92 PROTEIN"/>
    <property type="match status" value="1"/>
</dbReference>
<evidence type="ECO:0000256" key="5">
    <source>
        <dbReference type="ARBA" id="ARBA00022692"/>
    </source>
</evidence>
<sequence length="458" mass="51414">MSTFFLSAKFSVIKRLLQTFLFVVCLAGLITLQQQSYLTPQPDLSTEPYRSQQAINHSNKNASWRTVFPGSLYVLPYAQLSAAFATPELHITAVAEGVPSYVGSFLRGTIHCKCEFFPSNRGSPPTVSTDALLERYAESQLHGRIKYASGRFRCALLTPNAEEPDRPIRFRLHCRRGSLRSLTDFTVPNKGSDVSSPSRASVSFAYCSAPIWGGFNDAAGLVEFLEYYRWMGVERFIFYVHDSAGPAVVRVLACYEERGLVETVRWTLPVRQDTVWYQAQLAALHDCFASTAGRWDYTLNVDLDEFVATTQQRKLSDLVETSGESDCLMIRSSIMPVVQPDLLEADRSIGSIRTMSDVTRKDYVYPNEIRSKFLCRAEKVQEMGIHHVLRASRGMTNFNFTPQVALLFHYRSTENLAAAEEDKICLAAGTVVDDRARRIAKQAGLGEIVEKQLRMCAS</sequence>
<comment type="subcellular location">
    <subcellularLocation>
        <location evidence="1">Membrane</location>
        <topology evidence="1">Single-pass membrane protein</topology>
    </subcellularLocation>
</comment>
<dbReference type="EMBL" id="MTYJ01000059">
    <property type="protein sequence ID" value="OQV17576.1"/>
    <property type="molecule type" value="Genomic_DNA"/>
</dbReference>
<dbReference type="EC" id="2.4.1.-" evidence="8"/>
<gene>
    <name evidence="9" type="ORF">BV898_08347</name>
</gene>
<protein>
    <recommendedName>
        <fullName evidence="8">Glycosyltransferase family 92 protein</fullName>
        <ecNumber evidence="8">2.4.1.-</ecNumber>
    </recommendedName>
</protein>
<comment type="similarity">
    <text evidence="2 8">Belongs to the glycosyltransferase 92 family.</text>
</comment>